<dbReference type="GO" id="GO:0051701">
    <property type="term" value="P:biological process involved in interaction with host"/>
    <property type="evidence" value="ECO:0007669"/>
    <property type="project" value="UniProtKB-ARBA"/>
</dbReference>
<dbReference type="InterPro" id="IPR011050">
    <property type="entry name" value="Pectin_lyase_fold/virulence"/>
</dbReference>
<accession>A0A6J5P5L3</accession>
<evidence type="ECO:0000256" key="2">
    <source>
        <dbReference type="ARBA" id="ARBA00022844"/>
    </source>
</evidence>
<dbReference type="GO" id="GO:0044423">
    <property type="term" value="C:virion component"/>
    <property type="evidence" value="ECO:0007669"/>
    <property type="project" value="UniProtKB-KW"/>
</dbReference>
<evidence type="ECO:0000313" key="3">
    <source>
        <dbReference type="EMBL" id="CAB4162814.1"/>
    </source>
</evidence>
<protein>
    <submittedName>
        <fullName evidence="3">Uncharacterized protein</fullName>
    </submittedName>
</protein>
<comment type="subcellular location">
    <subcellularLocation>
        <location evidence="1">Virion</location>
    </subcellularLocation>
</comment>
<gene>
    <name evidence="3" type="ORF">UFOVP787_128</name>
</gene>
<dbReference type="EMBL" id="LR796734">
    <property type="protein sequence ID" value="CAB4162814.1"/>
    <property type="molecule type" value="Genomic_DNA"/>
</dbReference>
<dbReference type="Gene3D" id="2.160.20.10">
    <property type="entry name" value="Single-stranded right-handed beta-helix, Pectin lyase-like"/>
    <property type="match status" value="1"/>
</dbReference>
<dbReference type="SUPFAM" id="SSF51126">
    <property type="entry name" value="Pectin lyase-like"/>
    <property type="match status" value="1"/>
</dbReference>
<reference evidence="3" key="1">
    <citation type="submission" date="2020-04" db="EMBL/GenBank/DDBJ databases">
        <authorList>
            <person name="Chiriac C."/>
            <person name="Salcher M."/>
            <person name="Ghai R."/>
            <person name="Kavagutti S V."/>
        </authorList>
    </citation>
    <scope>NUCLEOTIDE SEQUENCE</scope>
</reference>
<proteinExistence type="predicted"/>
<sequence>MANNTFLLKRSSVAGKQPNTSTLSTGELALNLTDQKLYSSNGTAIIEPASNVTSLYVGNSSVYSTVNSTFYTGKANNSLYANNATYLNGQLASYYTNATNITTGTLPYAQIPANVVNTTANFTISGIYTHIANVSVNGAIIASGSSGTSGQVLTSNGSGNVYWAPPPSATVNVTAQYTWTNTQTFSNTITFTGTPSSINATGQINATSLTVSSNFIANTSQITIAAGVPLSVNGTVGIANQVLTSNGSTGSPYWSTLTIASAIRQQYTGDGSTTTFTVTGGYAPYNLDVYVNGVKFRNGTDVTVTSGSTFTFTTAPPNGSLIDIIGSSIPTAIVQKAGDTMTGNLTIANSSGDVSLTVSNSTSNVVITSSSIYTNGTVNAAIVNVSNTLTTYALKAGGSLGTVGQILVSNGSAINWETLPSTNELFVSKSGSDSNSGTNNKPFLTIAAAVAVATSGTTIFVDNGDYTENNPLTVPAGVAIIGNSLRGVNIIPSNTTSDVFWLNNGTYIRELTVRDYVSPAAAFAFPNGGAGTITRSPYILNCTSLTTTGIGLKIDGSKASGNKSIIAGLYTIINQDGIGVYISNQGYSQLVNIYTICTNVSIQCESGGFCSLNCSDTTFGNWGLIANGISSSVNSGNINGAQSGNTFILKNVANGTPYINGAIKFFGDTNYYTITGVTPTVANASTVNILETIPTTISDNTAFTVYQRSQITASGHTFEYCGTGTNISVASPFAGGISNTERQVLSGNGGVVNYTSTDQFGNFNIGSGLTISGPTSTIQGVTFQKSLFGLMTPYILALEGN</sequence>
<dbReference type="InterPro" id="IPR012334">
    <property type="entry name" value="Pectin_lyas_fold"/>
</dbReference>
<organism evidence="3">
    <name type="scientific">uncultured Caudovirales phage</name>
    <dbReference type="NCBI Taxonomy" id="2100421"/>
    <lineage>
        <taxon>Viruses</taxon>
        <taxon>Duplodnaviria</taxon>
        <taxon>Heunggongvirae</taxon>
        <taxon>Uroviricota</taxon>
        <taxon>Caudoviricetes</taxon>
        <taxon>Peduoviridae</taxon>
        <taxon>Maltschvirus</taxon>
        <taxon>Maltschvirus maltsch</taxon>
    </lineage>
</organism>
<evidence type="ECO:0000256" key="1">
    <source>
        <dbReference type="ARBA" id="ARBA00004328"/>
    </source>
</evidence>
<keyword evidence="2" id="KW-0946">Virion</keyword>
<name>A0A6J5P5L3_9CAUD</name>
<dbReference type="GO" id="GO:0019058">
    <property type="term" value="P:viral life cycle"/>
    <property type="evidence" value="ECO:0007669"/>
    <property type="project" value="UniProtKB-ARBA"/>
</dbReference>